<dbReference type="PRINTS" id="PR00080">
    <property type="entry name" value="SDRFAMILY"/>
</dbReference>
<evidence type="ECO:0000256" key="3">
    <source>
        <dbReference type="RuleBase" id="RU000363"/>
    </source>
</evidence>
<reference evidence="4 5" key="1">
    <citation type="submission" date="2022-05" db="EMBL/GenBank/DDBJ databases">
        <authorList>
            <consortium name="Genoscope - CEA"/>
            <person name="William W."/>
        </authorList>
    </citation>
    <scope>NUCLEOTIDE SEQUENCE [LARGE SCALE GENOMIC DNA]</scope>
</reference>
<dbReference type="SUPFAM" id="SSF51735">
    <property type="entry name" value="NAD(P)-binding Rossmann-fold domains"/>
    <property type="match status" value="1"/>
</dbReference>
<evidence type="ECO:0000313" key="4">
    <source>
        <dbReference type="EMBL" id="CAH3015533.1"/>
    </source>
</evidence>
<dbReference type="InterPro" id="IPR020904">
    <property type="entry name" value="Sc_DH/Rdtase_CS"/>
</dbReference>
<protein>
    <recommendedName>
        <fullName evidence="6">Retinol dehydrogenase 8</fullName>
    </recommendedName>
</protein>
<organism evidence="4 5">
    <name type="scientific">Porites evermanni</name>
    <dbReference type="NCBI Taxonomy" id="104178"/>
    <lineage>
        <taxon>Eukaryota</taxon>
        <taxon>Metazoa</taxon>
        <taxon>Cnidaria</taxon>
        <taxon>Anthozoa</taxon>
        <taxon>Hexacorallia</taxon>
        <taxon>Scleractinia</taxon>
        <taxon>Fungiina</taxon>
        <taxon>Poritidae</taxon>
        <taxon>Porites</taxon>
    </lineage>
</organism>
<dbReference type="PROSITE" id="PS00061">
    <property type="entry name" value="ADH_SHORT"/>
    <property type="match status" value="1"/>
</dbReference>
<dbReference type="Pfam" id="PF00106">
    <property type="entry name" value="adh_short"/>
    <property type="match status" value="1"/>
</dbReference>
<dbReference type="EMBL" id="CALNXI010000025">
    <property type="protein sequence ID" value="CAH3015533.1"/>
    <property type="molecule type" value="Genomic_DNA"/>
</dbReference>
<dbReference type="PANTHER" id="PTHR43391:SF86">
    <property type="entry name" value="SHORT-CHAIN DEHYDROGENASE_REDUCTASE FAMILY PROTEIN"/>
    <property type="match status" value="1"/>
</dbReference>
<gene>
    <name evidence="4" type="ORF">PEVE_00018407</name>
</gene>
<keyword evidence="5" id="KW-1185">Reference proteome</keyword>
<proteinExistence type="inferred from homology"/>
<evidence type="ECO:0000256" key="2">
    <source>
        <dbReference type="ARBA" id="ARBA00023002"/>
    </source>
</evidence>
<name>A0ABN8LJ74_9CNID</name>
<evidence type="ECO:0000313" key="5">
    <source>
        <dbReference type="Proteomes" id="UP001159427"/>
    </source>
</evidence>
<dbReference type="Gene3D" id="3.40.50.720">
    <property type="entry name" value="NAD(P)-binding Rossmann-like Domain"/>
    <property type="match status" value="1"/>
</dbReference>
<dbReference type="PRINTS" id="PR00081">
    <property type="entry name" value="GDHRDH"/>
</dbReference>
<comment type="caution">
    <text evidence="4">The sequence shown here is derived from an EMBL/GenBank/DDBJ whole genome shotgun (WGS) entry which is preliminary data.</text>
</comment>
<accession>A0ABN8LJ74</accession>
<dbReference type="InterPro" id="IPR036291">
    <property type="entry name" value="NAD(P)-bd_dom_sf"/>
</dbReference>
<sequence>MGLTGSRTRPITAPINEDAEVGTRVVLITGCSTGIGLSTAVILAEDVKRFKVYATMRNLEKKSELENAVGKHLGESLIIKALDVRNEEEVNRLVKEIEMEEGRIDVLVNNAGQGLVSVFECIPIETAQHVFDTNYFGVMRMLKAVLPGMKARRKGHIINISSVIGVNGTPFSEVYSASKFALEGLTESLAPTLRKFDIRCSLIEPGPVTTSFTQNAKFLREGIDISSADEKTQQLLKAALKEMYSNVQTQSQTPEEVASIIKSVILSANPHLRYQTNSKYGPGEIQAKLSDLTGDKAIQLMERRFFPDCLLDAIVHSSNISCNGSSLDALAELRPVLASAAPGSLLHGPCSWRP</sequence>
<evidence type="ECO:0008006" key="6">
    <source>
        <dbReference type="Google" id="ProtNLM"/>
    </source>
</evidence>
<evidence type="ECO:0000256" key="1">
    <source>
        <dbReference type="ARBA" id="ARBA00006484"/>
    </source>
</evidence>
<dbReference type="Proteomes" id="UP001159427">
    <property type="component" value="Unassembled WGS sequence"/>
</dbReference>
<comment type="similarity">
    <text evidence="1 3">Belongs to the short-chain dehydrogenases/reductases (SDR) family.</text>
</comment>
<dbReference type="PANTHER" id="PTHR43391">
    <property type="entry name" value="RETINOL DEHYDROGENASE-RELATED"/>
    <property type="match status" value="1"/>
</dbReference>
<keyword evidence="2" id="KW-0560">Oxidoreductase</keyword>
<dbReference type="InterPro" id="IPR002347">
    <property type="entry name" value="SDR_fam"/>
</dbReference>